<dbReference type="InterPro" id="IPR014436">
    <property type="entry name" value="Extradiol_dOase_DODA"/>
</dbReference>
<evidence type="ECO:0000256" key="1">
    <source>
        <dbReference type="ARBA" id="ARBA00001947"/>
    </source>
</evidence>
<evidence type="ECO:0000256" key="5">
    <source>
        <dbReference type="ARBA" id="ARBA00023002"/>
    </source>
</evidence>
<reference evidence="7 8" key="1">
    <citation type="submission" date="2017-05" db="EMBL/GenBank/DDBJ databases">
        <title>Complete and WGS of Bordetella genogroups.</title>
        <authorList>
            <person name="Spilker T."/>
            <person name="LiPuma J."/>
        </authorList>
    </citation>
    <scope>NUCLEOTIDE SEQUENCE [LARGE SCALE GENOMIC DNA]</scope>
    <source>
        <strain evidence="7 8">AU17610</strain>
    </source>
</reference>
<dbReference type="PANTHER" id="PTHR30096">
    <property type="entry name" value="4,5-DOPA DIOXYGENASE EXTRADIOL-LIKE PROTEIN"/>
    <property type="match status" value="1"/>
</dbReference>
<dbReference type="GO" id="GO:0008270">
    <property type="term" value="F:zinc ion binding"/>
    <property type="evidence" value="ECO:0007669"/>
    <property type="project" value="InterPro"/>
</dbReference>
<keyword evidence="7" id="KW-0223">Dioxygenase</keyword>
<accession>A0A261S923</accession>
<dbReference type="EMBL" id="NEVL01000004">
    <property type="protein sequence ID" value="OZI32913.1"/>
    <property type="molecule type" value="Genomic_DNA"/>
</dbReference>
<proteinExistence type="inferred from homology"/>
<dbReference type="PIRSF" id="PIRSF006157">
    <property type="entry name" value="Doxgns_DODA"/>
    <property type="match status" value="1"/>
</dbReference>
<evidence type="ECO:0000256" key="3">
    <source>
        <dbReference type="ARBA" id="ARBA00022723"/>
    </source>
</evidence>
<sequence length="268" mass="28901">MLWPTLFVSHGSPMLAVEPGQTGAALAAWSAALPARPRAILVVSPHWAGHGLAVSTRDRQIAWHDFGGFPPELYHLQYGAPGSPELAERVRALLADAGIAADNDPRRPLDHGAWVPLRYLYPDADVPVVQLSLDMSRDAQQQYALGQALAPLRAEGVLIIGSGSLTHNLRDVRMPQQAPAHPYVPAFQAWYAEHLAQHDLPALFDWAAQAPGAHQAHPHDDHLMPLYVALGAGDTAADRACAPRRLTDEVSYAALAMDAYQFGDAHAA</sequence>
<evidence type="ECO:0000313" key="8">
    <source>
        <dbReference type="Proteomes" id="UP000217005"/>
    </source>
</evidence>
<dbReference type="GO" id="GO:0016702">
    <property type="term" value="F:oxidoreductase activity, acting on single donors with incorporation of molecular oxygen, incorporation of two atoms of oxygen"/>
    <property type="evidence" value="ECO:0007669"/>
    <property type="project" value="UniProtKB-ARBA"/>
</dbReference>
<comment type="similarity">
    <text evidence="2">Belongs to the DODA-type extradiol aromatic ring-opening dioxygenase family.</text>
</comment>
<dbReference type="RefSeq" id="WP_094827908.1">
    <property type="nucleotide sequence ID" value="NZ_NEVL01000004.1"/>
</dbReference>
<dbReference type="Pfam" id="PF02900">
    <property type="entry name" value="LigB"/>
    <property type="match status" value="1"/>
</dbReference>
<dbReference type="PANTHER" id="PTHR30096:SF0">
    <property type="entry name" value="4,5-DOPA DIOXYGENASE EXTRADIOL-LIKE PROTEIN"/>
    <property type="match status" value="1"/>
</dbReference>
<comment type="cofactor">
    <cofactor evidence="1">
        <name>Zn(2+)</name>
        <dbReference type="ChEBI" id="CHEBI:29105"/>
    </cofactor>
</comment>
<evidence type="ECO:0000256" key="4">
    <source>
        <dbReference type="ARBA" id="ARBA00022833"/>
    </source>
</evidence>
<name>A0A261S923_9BORD</name>
<dbReference type="AlphaFoldDB" id="A0A261S923"/>
<feature type="domain" description="Extradiol ring-cleavage dioxygenase class III enzyme subunit B" evidence="6">
    <location>
        <begin position="5"/>
        <end position="236"/>
    </location>
</feature>
<dbReference type="GO" id="GO:0008198">
    <property type="term" value="F:ferrous iron binding"/>
    <property type="evidence" value="ECO:0007669"/>
    <property type="project" value="InterPro"/>
</dbReference>
<dbReference type="Gene3D" id="3.40.830.10">
    <property type="entry name" value="LigB-like"/>
    <property type="match status" value="1"/>
</dbReference>
<dbReference type="Proteomes" id="UP000217005">
    <property type="component" value="Unassembled WGS sequence"/>
</dbReference>
<dbReference type="InterPro" id="IPR004183">
    <property type="entry name" value="Xdiol_dOase_suB"/>
</dbReference>
<evidence type="ECO:0000259" key="6">
    <source>
        <dbReference type="Pfam" id="PF02900"/>
    </source>
</evidence>
<dbReference type="CDD" id="cd07363">
    <property type="entry name" value="45_DOPA_Dioxygenase"/>
    <property type="match status" value="1"/>
</dbReference>
<comment type="caution">
    <text evidence="7">The sequence shown here is derived from an EMBL/GenBank/DDBJ whole genome shotgun (WGS) entry which is preliminary data.</text>
</comment>
<keyword evidence="4" id="KW-0862">Zinc</keyword>
<gene>
    <name evidence="7" type="ORF">CEG14_18725</name>
</gene>
<dbReference type="OrthoDB" id="9790889at2"/>
<dbReference type="SUPFAM" id="SSF53213">
    <property type="entry name" value="LigB-like"/>
    <property type="match status" value="1"/>
</dbReference>
<organism evidence="7 8">
    <name type="scientific">Bordetella genomosp. 1</name>
    <dbReference type="NCBI Taxonomy" id="1395607"/>
    <lineage>
        <taxon>Bacteria</taxon>
        <taxon>Pseudomonadati</taxon>
        <taxon>Pseudomonadota</taxon>
        <taxon>Betaproteobacteria</taxon>
        <taxon>Burkholderiales</taxon>
        <taxon>Alcaligenaceae</taxon>
        <taxon>Bordetella</taxon>
    </lineage>
</organism>
<protein>
    <submittedName>
        <fullName evidence="7">Dioxygenase</fullName>
    </submittedName>
</protein>
<keyword evidence="3" id="KW-0479">Metal-binding</keyword>
<keyword evidence="5" id="KW-0560">Oxidoreductase</keyword>
<evidence type="ECO:0000256" key="2">
    <source>
        <dbReference type="ARBA" id="ARBA00007581"/>
    </source>
</evidence>
<evidence type="ECO:0000313" key="7">
    <source>
        <dbReference type="EMBL" id="OZI32913.1"/>
    </source>
</evidence>